<gene>
    <name evidence="7" type="ORF">V4D31_02945</name>
</gene>
<sequence length="55" mass="6482">MNVILVYDVKEERVQKVLKICRKYLHDCLVDEHFPVVARFEDLQKVSTLGAEFCI</sequence>
<keyword evidence="4" id="KW-0378">Hydrolase</keyword>
<dbReference type="GO" id="GO:0004521">
    <property type="term" value="F:RNA endonuclease activity"/>
    <property type="evidence" value="ECO:0007669"/>
    <property type="project" value="InterPro"/>
</dbReference>
<evidence type="ECO:0000256" key="4">
    <source>
        <dbReference type="ARBA" id="ARBA00022801"/>
    </source>
</evidence>
<evidence type="ECO:0000313" key="7">
    <source>
        <dbReference type="EMBL" id="XCH49125.1"/>
    </source>
</evidence>
<dbReference type="CDD" id="cd09725">
    <property type="entry name" value="Cas2_I_II_III"/>
    <property type="match status" value="1"/>
</dbReference>
<dbReference type="EMBL" id="CP144374">
    <property type="protein sequence ID" value="XCH49125.1"/>
    <property type="molecule type" value="Genomic_DNA"/>
</dbReference>
<proteinExistence type="predicted"/>
<dbReference type="KEGG" id="tob:V4D31_02945"/>
<dbReference type="AlphaFoldDB" id="A0AAU8H3W9"/>
<organism evidence="7">
    <name type="scientific">Thermodesulfovibrio obliviosus</name>
    <dbReference type="NCBI Taxonomy" id="3118332"/>
    <lineage>
        <taxon>Bacteria</taxon>
        <taxon>Pseudomonadati</taxon>
        <taxon>Nitrospirota</taxon>
        <taxon>Thermodesulfovibrionia</taxon>
        <taxon>Thermodesulfovibrionales</taxon>
        <taxon>Thermodesulfovibrionaceae</taxon>
        <taxon>Thermodesulfovibrio</taxon>
    </lineage>
</organism>
<dbReference type="Gene3D" id="3.30.70.240">
    <property type="match status" value="1"/>
</dbReference>
<protein>
    <submittedName>
        <fullName evidence="7">CRISPR-associated endonuclease Cas2</fullName>
    </submittedName>
</protein>
<evidence type="ECO:0000256" key="6">
    <source>
        <dbReference type="ARBA" id="ARBA00023118"/>
    </source>
</evidence>
<keyword evidence="2" id="KW-0479">Metal-binding</keyword>
<accession>A0AAU8H3W9</accession>
<evidence type="ECO:0000256" key="5">
    <source>
        <dbReference type="ARBA" id="ARBA00022842"/>
    </source>
</evidence>
<dbReference type="RefSeq" id="WP_434976093.1">
    <property type="nucleotide sequence ID" value="NZ_CP144374.1"/>
</dbReference>
<dbReference type="SUPFAM" id="SSF143430">
    <property type="entry name" value="TTP0101/SSO1404-like"/>
    <property type="match status" value="1"/>
</dbReference>
<keyword evidence="1" id="KW-0540">Nuclease</keyword>
<reference evidence="7" key="1">
    <citation type="submission" date="2024-01" db="EMBL/GenBank/DDBJ databases">
        <title>The first autotrophic representatives of the genus Thermodesulfovibrio.</title>
        <authorList>
            <person name="Maltseva A.I."/>
            <person name="Elcheninov A.G."/>
            <person name="Kublanov I.V."/>
            <person name="Lebedinsky A.V."/>
            <person name="Frolov E.N."/>
        </authorList>
    </citation>
    <scope>NUCLEOTIDE SEQUENCE</scope>
    <source>
        <strain evidence="7">3462-1</strain>
    </source>
</reference>
<name>A0AAU8H3W9_9BACT</name>
<dbReference type="GO" id="GO:0043571">
    <property type="term" value="P:maintenance of CRISPR repeat elements"/>
    <property type="evidence" value="ECO:0007669"/>
    <property type="project" value="InterPro"/>
</dbReference>
<evidence type="ECO:0000256" key="2">
    <source>
        <dbReference type="ARBA" id="ARBA00022723"/>
    </source>
</evidence>
<evidence type="ECO:0000256" key="1">
    <source>
        <dbReference type="ARBA" id="ARBA00022722"/>
    </source>
</evidence>
<keyword evidence="3 7" id="KW-0255">Endonuclease</keyword>
<dbReference type="InterPro" id="IPR021127">
    <property type="entry name" value="CRISPR_associated_Cas2"/>
</dbReference>
<keyword evidence="5" id="KW-0460">Magnesium</keyword>
<keyword evidence="6" id="KW-0051">Antiviral defense</keyword>
<evidence type="ECO:0000256" key="3">
    <source>
        <dbReference type="ARBA" id="ARBA00022759"/>
    </source>
</evidence>